<dbReference type="PANTHER" id="PTHR22808">
    <property type="entry name" value="NCL1 YEAST -RELATED NOL1/NOP2/FMU SUN DOMAIN-CONTAINING"/>
    <property type="match status" value="1"/>
</dbReference>
<dbReference type="InterPro" id="IPR023267">
    <property type="entry name" value="RCMT"/>
</dbReference>
<feature type="disulfide bond" evidence="12">
    <location>
        <begin position="94"/>
        <end position="103"/>
    </location>
</feature>
<evidence type="ECO:0000313" key="18">
    <source>
        <dbReference type="EMBL" id="CAD5210580.1"/>
    </source>
</evidence>
<dbReference type="Proteomes" id="UP000614601">
    <property type="component" value="Unassembled WGS sequence"/>
</dbReference>
<dbReference type="GO" id="GO:0008173">
    <property type="term" value="F:RNA methyltransferase activity"/>
    <property type="evidence" value="ECO:0007669"/>
    <property type="project" value="InterPro"/>
</dbReference>
<dbReference type="FunFam" id="3.40.50.150:FF:000055">
    <property type="entry name" value="5-methylcytosine rRNA methyltransferase NSUN4"/>
    <property type="match status" value="1"/>
</dbReference>
<evidence type="ECO:0000256" key="6">
    <source>
        <dbReference type="ARBA" id="ARBA00022884"/>
    </source>
</evidence>
<feature type="active site" description="Nucleophile" evidence="13">
    <location>
        <position position="1116"/>
    </location>
</feature>
<keyword evidence="6 13" id="KW-0694">RNA-binding</keyword>
<dbReference type="SUPFAM" id="SSF48403">
    <property type="entry name" value="Ankyrin repeat"/>
    <property type="match status" value="1"/>
</dbReference>
<comment type="caution">
    <text evidence="18">The sequence shown here is derived from an EMBL/GenBank/DDBJ whole genome shotgun (WGS) entry which is preliminary data.</text>
</comment>
<comment type="caution">
    <text evidence="12">Lacks conserved residue(s) required for the propagation of feature annotation.</text>
</comment>
<dbReference type="Pfam" id="PF12796">
    <property type="entry name" value="Ank_2"/>
    <property type="match status" value="1"/>
</dbReference>
<dbReference type="PROSITE" id="PS50088">
    <property type="entry name" value="ANK_REPEAT"/>
    <property type="match status" value="1"/>
</dbReference>
<dbReference type="PROSITE" id="PS00022">
    <property type="entry name" value="EGF_1"/>
    <property type="match status" value="2"/>
</dbReference>
<feature type="binding site" evidence="13">
    <location>
        <position position="1009"/>
    </location>
    <ligand>
        <name>S-adenosyl-L-methionine</name>
        <dbReference type="ChEBI" id="CHEBI:59789"/>
    </ligand>
</feature>
<comment type="catalytic activity">
    <reaction evidence="10">
        <text>a cytidine in rRNA + S-adenosyl-L-methionine = a 5-methylcytidine in rRNA + S-adenosyl-L-homocysteine + H(+)</text>
        <dbReference type="Rhea" id="RHEA:61484"/>
        <dbReference type="Rhea" id="RHEA-COMP:15836"/>
        <dbReference type="Rhea" id="RHEA-COMP:15837"/>
        <dbReference type="ChEBI" id="CHEBI:15378"/>
        <dbReference type="ChEBI" id="CHEBI:57856"/>
        <dbReference type="ChEBI" id="CHEBI:59789"/>
        <dbReference type="ChEBI" id="CHEBI:74483"/>
        <dbReference type="ChEBI" id="CHEBI:82748"/>
    </reaction>
</comment>
<evidence type="ECO:0000256" key="1">
    <source>
        <dbReference type="ARBA" id="ARBA00004173"/>
    </source>
</evidence>
<dbReference type="PANTHER" id="PTHR22808:SF3">
    <property type="entry name" value="5-METHYLCYTOSINE RRNA METHYLTRANSFERASE NSUN4"/>
    <property type="match status" value="1"/>
</dbReference>
<evidence type="ECO:0000256" key="11">
    <source>
        <dbReference type="PROSITE-ProRule" id="PRU00023"/>
    </source>
</evidence>
<evidence type="ECO:0000256" key="5">
    <source>
        <dbReference type="ARBA" id="ARBA00022691"/>
    </source>
</evidence>
<comment type="similarity">
    <text evidence="13">Belongs to the class I-like SAM-binding methyltransferase superfamily. RsmB/NOP family.</text>
</comment>
<dbReference type="InterPro" id="IPR002110">
    <property type="entry name" value="Ankyrin_rpt"/>
</dbReference>
<evidence type="ECO:0000256" key="3">
    <source>
        <dbReference type="ARBA" id="ARBA00022603"/>
    </source>
</evidence>
<keyword evidence="5 13" id="KW-0949">S-adenosyl-L-methionine</keyword>
<dbReference type="InterPro" id="IPR000742">
    <property type="entry name" value="EGF"/>
</dbReference>
<evidence type="ECO:0000256" key="2">
    <source>
        <dbReference type="ARBA" id="ARBA00022552"/>
    </source>
</evidence>
<feature type="chain" id="PRO_5036220879" description="NOL1/NOP2/Sun domain family member 4" evidence="15">
    <location>
        <begin position="19"/>
        <end position="1192"/>
    </location>
</feature>
<keyword evidence="14" id="KW-0472">Membrane</keyword>
<keyword evidence="14" id="KW-0812">Transmembrane</keyword>
<reference evidence="18" key="1">
    <citation type="submission" date="2020-09" db="EMBL/GenBank/DDBJ databases">
        <authorList>
            <person name="Kikuchi T."/>
        </authorList>
    </citation>
    <scope>NUCLEOTIDE SEQUENCE</scope>
    <source>
        <strain evidence="18">SH1</strain>
    </source>
</reference>
<proteinExistence type="inferred from homology"/>
<evidence type="ECO:0000256" key="10">
    <source>
        <dbReference type="ARBA" id="ARBA00049302"/>
    </source>
</evidence>
<feature type="repeat" description="ANK" evidence="11">
    <location>
        <begin position="493"/>
        <end position="525"/>
    </location>
</feature>
<gene>
    <name evidence="18" type="ORF">BOKJ2_LOCUS3265</name>
</gene>
<keyword evidence="12" id="KW-1015">Disulfide bond</keyword>
<dbReference type="SMART" id="SM00248">
    <property type="entry name" value="ANK"/>
    <property type="match status" value="5"/>
</dbReference>
<feature type="domain" description="EGF-like" evidence="16">
    <location>
        <begin position="25"/>
        <end position="63"/>
    </location>
</feature>
<evidence type="ECO:0000256" key="8">
    <source>
        <dbReference type="ARBA" id="ARBA00023128"/>
    </source>
</evidence>
<keyword evidence="8" id="KW-0496">Mitochondrion</keyword>
<feature type="signal peptide" evidence="15">
    <location>
        <begin position="1"/>
        <end position="18"/>
    </location>
</feature>
<dbReference type="Gene3D" id="6.20.240.40">
    <property type="match status" value="1"/>
</dbReference>
<comment type="subcellular location">
    <subcellularLocation>
        <location evidence="1">Mitochondrion</location>
    </subcellularLocation>
</comment>
<evidence type="ECO:0000256" key="12">
    <source>
        <dbReference type="PROSITE-ProRule" id="PRU00076"/>
    </source>
</evidence>
<dbReference type="SUPFAM" id="SSF53335">
    <property type="entry name" value="S-adenosyl-L-methionine-dependent methyltransferases"/>
    <property type="match status" value="1"/>
</dbReference>
<dbReference type="Gene3D" id="3.40.50.150">
    <property type="entry name" value="Vaccinia Virus protein VP39"/>
    <property type="match status" value="1"/>
</dbReference>
<dbReference type="InterPro" id="IPR049560">
    <property type="entry name" value="MeTrfase_RsmB-F_NOP2_cat"/>
</dbReference>
<dbReference type="AlphaFoldDB" id="A0A811K5C6"/>
<dbReference type="Pfam" id="PF01189">
    <property type="entry name" value="Methyltr_RsmB-F"/>
    <property type="match status" value="1"/>
</dbReference>
<feature type="transmembrane region" description="Helical" evidence="14">
    <location>
        <begin position="247"/>
        <end position="271"/>
    </location>
</feature>
<dbReference type="InterPro" id="IPR001678">
    <property type="entry name" value="MeTrfase_RsmB-F_NOP2_dom"/>
</dbReference>
<dbReference type="GO" id="GO:0005762">
    <property type="term" value="C:mitochondrial large ribosomal subunit"/>
    <property type="evidence" value="ECO:0007669"/>
    <property type="project" value="TreeGrafter"/>
</dbReference>
<feature type="binding site" evidence="13">
    <location>
        <position position="1061"/>
    </location>
    <ligand>
        <name>S-adenosyl-L-methionine</name>
        <dbReference type="ChEBI" id="CHEBI:59789"/>
    </ligand>
</feature>
<keyword evidence="7" id="KW-0809">Transit peptide</keyword>
<evidence type="ECO:0000259" key="16">
    <source>
        <dbReference type="PROSITE" id="PS50026"/>
    </source>
</evidence>
<organism evidence="18 19">
    <name type="scientific">Bursaphelenchus okinawaensis</name>
    <dbReference type="NCBI Taxonomy" id="465554"/>
    <lineage>
        <taxon>Eukaryota</taxon>
        <taxon>Metazoa</taxon>
        <taxon>Ecdysozoa</taxon>
        <taxon>Nematoda</taxon>
        <taxon>Chromadorea</taxon>
        <taxon>Rhabditida</taxon>
        <taxon>Tylenchina</taxon>
        <taxon>Tylenchomorpha</taxon>
        <taxon>Aphelenchoidea</taxon>
        <taxon>Aphelenchoididae</taxon>
        <taxon>Bursaphelenchus</taxon>
    </lineage>
</organism>
<sequence>MKLLTFCIVTALFSVASTRSFYNEAYNPCRHKELCGLGICEPSRDFQTFTCRCQYGFTGQFCEIKLTPSCNQRAVPCKNNGICHDTLNGITCECPNGTYGRRCEILDEKAEQNWGTPSIEDINDVIGNVPKGYKSLGYVGVNKVTTLKELKQQLKDLSQEIERYRDVKLEVVTLPDGTTSFYDVIHHTNATKDDVATEWKALLVATVKENDYSLTLDDVIAMMIDPVFPSHFEPQELRAVQKPKAGYVSYGILALLCGAVLTALFGGLLYASSQGAIFKYGTIKRKNNIENIQVALKSETVKIATNEERVFESYVHQLCNNFTLDPSANEFLKGYSTVHNDNAIHELCHFSNYSEESCIKAINYLIQLGIDVNHVNKMGKTPLDLAAACHRNKIAINCLLPQGAKVTAHQAKKGFTVLHECIVVKNTTLANHILTRVDALALFHIATPAPYPQSAMTLAACWGMSDLVESLMRLAHKNGFNVGGIVNREMERAGWTALHWAAAGGHVDCVKRILDTAKSIKILKKNVLLPARCDYMHQIALQTAVENKFLDVAAVLLEYGSDPNHTDYLRRSSYTMAADIDVKTPGFKAKFDEICKKTNAPEEKAVKTRKRIAAKDKVEPAPKRTTKDDRHSFDSCYHSDNSVDYSNRCSPEVAQQWYQTPMNTQFQNPNFGMNVLTNTANTSNYNYYNNGSYGINNCNMITTTNMNTIDCQPQNCTLFYVPTSTNATNWAPTRNVLYNQTPDVAMPINNAPVRGKAAKFKPRIAPKNKMKSPSMLALDNFDFYYSPLFGKRWPSVRLGLLTQHKYVAVLNRLSEDYEQNLEVIRDLGTVDVIGSLKRGKGFEKVKEKVAKTGEQVGQEETGNVIEGLEEEDKFVDRVNGGLDEFTPSGEDYESGQVKQDVGEPNSNQIQITGLEFLNSHLKTEEGVIEYPSDLRILSYARDVFDNYPAPMKDKNGISSWWLLDGGSVLPVLALDLKDDDNVLDMCASPGGKSLMVIQSGKFASLTCNDAKLSRFGQLRRGLAMYIPVNAAVNEKIILKRKDASLLDSWDEENLYDKVLVDAPCSTDRLAATDDEGNLFSPGNTQERLNLPQLQTRLLINAIRSLRVGGSVVYSTCTMSPAQNESVVENAAILASEHYGIEVVEQSLNKMRNQLMNTTLFRFSDKATRGLLVVPNVRSNFGPMFVCKLVRKK</sequence>
<feature type="binding site" evidence="13">
    <location>
        <position position="1042"/>
    </location>
    <ligand>
        <name>S-adenosyl-L-methionine</name>
        <dbReference type="ChEBI" id="CHEBI:59789"/>
    </ligand>
</feature>
<dbReference type="PROSITE" id="PS01186">
    <property type="entry name" value="EGF_2"/>
    <property type="match status" value="1"/>
</dbReference>
<dbReference type="PRINTS" id="PR02008">
    <property type="entry name" value="RCMTFAMILY"/>
</dbReference>
<dbReference type="PROSITE" id="PS50297">
    <property type="entry name" value="ANK_REP_REGION"/>
    <property type="match status" value="1"/>
</dbReference>
<dbReference type="InterPro" id="IPR029063">
    <property type="entry name" value="SAM-dependent_MTases_sf"/>
</dbReference>
<dbReference type="EMBL" id="CAJFDH010000002">
    <property type="protein sequence ID" value="CAD5210580.1"/>
    <property type="molecule type" value="Genomic_DNA"/>
</dbReference>
<evidence type="ECO:0000256" key="9">
    <source>
        <dbReference type="ARBA" id="ARBA00042050"/>
    </source>
</evidence>
<dbReference type="SUPFAM" id="SSF57196">
    <property type="entry name" value="EGF/Laminin"/>
    <property type="match status" value="2"/>
</dbReference>
<evidence type="ECO:0000256" key="15">
    <source>
        <dbReference type="SAM" id="SignalP"/>
    </source>
</evidence>
<dbReference type="OrthoDB" id="8020218at2759"/>
<dbReference type="Pfam" id="PF00008">
    <property type="entry name" value="EGF"/>
    <property type="match status" value="1"/>
</dbReference>
<evidence type="ECO:0000313" key="19">
    <source>
        <dbReference type="Proteomes" id="UP000614601"/>
    </source>
</evidence>
<keyword evidence="19" id="KW-1185">Reference proteome</keyword>
<accession>A0A811K5C6</accession>
<evidence type="ECO:0000256" key="13">
    <source>
        <dbReference type="PROSITE-ProRule" id="PRU01023"/>
    </source>
</evidence>
<dbReference type="SMART" id="SM00181">
    <property type="entry name" value="EGF"/>
    <property type="match status" value="2"/>
</dbReference>
<dbReference type="CDD" id="cd00054">
    <property type="entry name" value="EGF_CA"/>
    <property type="match status" value="1"/>
</dbReference>
<feature type="domain" description="SAM-dependent MTase RsmB/NOP-type" evidence="17">
    <location>
        <begin position="885"/>
        <end position="1191"/>
    </location>
</feature>
<feature type="disulfide bond" evidence="12">
    <location>
        <begin position="53"/>
        <end position="62"/>
    </location>
</feature>
<keyword evidence="2" id="KW-0698">rRNA processing</keyword>
<dbReference type="Gene3D" id="2.10.25.10">
    <property type="entry name" value="Laminin"/>
    <property type="match status" value="2"/>
</dbReference>
<evidence type="ECO:0000256" key="4">
    <source>
        <dbReference type="ARBA" id="ARBA00022679"/>
    </source>
</evidence>
<keyword evidence="14" id="KW-1133">Transmembrane helix</keyword>
<keyword evidence="3 13" id="KW-0489">Methyltransferase</keyword>
<evidence type="ECO:0000259" key="17">
    <source>
        <dbReference type="PROSITE" id="PS51686"/>
    </source>
</evidence>
<dbReference type="GO" id="GO:0031167">
    <property type="term" value="P:rRNA methylation"/>
    <property type="evidence" value="ECO:0007669"/>
    <property type="project" value="TreeGrafter"/>
</dbReference>
<keyword evidence="12" id="KW-0245">EGF-like domain</keyword>
<protein>
    <recommendedName>
        <fullName evidence="9">NOL1/NOP2/Sun domain family member 4</fullName>
    </recommendedName>
</protein>
<dbReference type="InterPro" id="IPR036770">
    <property type="entry name" value="Ankyrin_rpt-contain_sf"/>
</dbReference>
<evidence type="ECO:0000256" key="7">
    <source>
        <dbReference type="ARBA" id="ARBA00022946"/>
    </source>
</evidence>
<dbReference type="Proteomes" id="UP000783686">
    <property type="component" value="Unassembled WGS sequence"/>
</dbReference>
<dbReference type="EMBL" id="CAJFCW020000002">
    <property type="protein sequence ID" value="CAG9091645.1"/>
    <property type="molecule type" value="Genomic_DNA"/>
</dbReference>
<dbReference type="PROSITE" id="PS51686">
    <property type="entry name" value="SAM_MT_RSMB_NOP"/>
    <property type="match status" value="1"/>
</dbReference>
<dbReference type="PROSITE" id="PS50026">
    <property type="entry name" value="EGF_3"/>
    <property type="match status" value="2"/>
</dbReference>
<dbReference type="Gene3D" id="1.25.40.20">
    <property type="entry name" value="Ankyrin repeat-containing domain"/>
    <property type="match status" value="1"/>
</dbReference>
<keyword evidence="15" id="KW-0732">Signal</keyword>
<dbReference type="GO" id="GO:0003723">
    <property type="term" value="F:RNA binding"/>
    <property type="evidence" value="ECO:0007669"/>
    <property type="project" value="UniProtKB-UniRule"/>
</dbReference>
<keyword evidence="11" id="KW-0040">ANK repeat</keyword>
<name>A0A811K5C6_9BILA</name>
<keyword evidence="4 13" id="KW-0808">Transferase</keyword>
<evidence type="ECO:0000256" key="14">
    <source>
        <dbReference type="SAM" id="Phobius"/>
    </source>
</evidence>
<feature type="domain" description="EGF-like" evidence="16">
    <location>
        <begin position="66"/>
        <end position="104"/>
    </location>
</feature>